<dbReference type="AlphaFoldDB" id="A0A916QWZ1"/>
<evidence type="ECO:0000313" key="15">
    <source>
        <dbReference type="Proteomes" id="UP000628017"/>
    </source>
</evidence>
<evidence type="ECO:0000256" key="5">
    <source>
        <dbReference type="ARBA" id="ARBA00022692"/>
    </source>
</evidence>
<feature type="transmembrane region" description="Helical" evidence="12">
    <location>
        <begin position="39"/>
        <end position="59"/>
    </location>
</feature>
<feature type="domain" description="Fatty acid desaturase" evidence="13">
    <location>
        <begin position="108"/>
        <end position="333"/>
    </location>
</feature>
<dbReference type="EMBL" id="BMKA01000002">
    <property type="protein sequence ID" value="GGA17678.1"/>
    <property type="molecule type" value="Genomic_DNA"/>
</dbReference>
<evidence type="ECO:0000256" key="7">
    <source>
        <dbReference type="ARBA" id="ARBA00022989"/>
    </source>
</evidence>
<evidence type="ECO:0000256" key="8">
    <source>
        <dbReference type="ARBA" id="ARBA00023002"/>
    </source>
</evidence>
<keyword evidence="7 12" id="KW-1133">Transmembrane helix</keyword>
<dbReference type="InterPro" id="IPR005804">
    <property type="entry name" value="FA_desaturase_dom"/>
</dbReference>
<evidence type="ECO:0000256" key="9">
    <source>
        <dbReference type="ARBA" id="ARBA00023004"/>
    </source>
</evidence>
<keyword evidence="8" id="KW-0560">Oxidoreductase</keyword>
<evidence type="ECO:0000259" key="13">
    <source>
        <dbReference type="Pfam" id="PF00487"/>
    </source>
</evidence>
<keyword evidence="10" id="KW-0503">Monooxygenase</keyword>
<sequence>MSGDPIRTNFLAALPFWLSLGYLPVLALAGWQGGWWLALTPLFGWWAMSLVDVVGGLRTDNMDTETPDNSLRWYTLITLIWPFLQVVLVFGSLAYVSWTDRLSTRESWIFMATVGIASGTIGINYAHELMHQKSRFERFLGDMLMTMVLYGHFRSEHLLVHHRYVGTPRDPVTARYNEGFHRFFRRVLVSCFHSAFGAEKAMLARKGLPASHRSNPFWRYAAWQAGWLLLAYMIGGWTGVGMFCLQAFVAIWQLELVNYVEHYGLTRRHLGEGKYEHVLPRHSWNAAHRVTNFVLINLQRHSDHHYKPSRRFPLLQTYDADEAPQLPYSYPIMTIMAMMPPFWRRYMNPKVRAWRRKYYPDVKDWTPYNKALNPLPR</sequence>
<keyword evidence="5 12" id="KW-0812">Transmembrane</keyword>
<keyword evidence="9" id="KW-0408">Iron</keyword>
<accession>A0A916QWZ1</accession>
<evidence type="ECO:0000256" key="12">
    <source>
        <dbReference type="SAM" id="Phobius"/>
    </source>
</evidence>
<feature type="transmembrane region" description="Helical" evidence="12">
    <location>
        <begin position="71"/>
        <end position="96"/>
    </location>
</feature>
<reference evidence="14" key="2">
    <citation type="submission" date="2020-09" db="EMBL/GenBank/DDBJ databases">
        <authorList>
            <person name="Sun Q."/>
            <person name="Zhou Y."/>
        </authorList>
    </citation>
    <scope>NUCLEOTIDE SEQUENCE</scope>
    <source>
        <strain evidence="14">CGMCC 1.15880</strain>
    </source>
</reference>
<dbReference type="GO" id="GO:0005886">
    <property type="term" value="C:plasma membrane"/>
    <property type="evidence" value="ECO:0007669"/>
    <property type="project" value="UniProtKB-SubCell"/>
</dbReference>
<protein>
    <submittedName>
        <fullName evidence="14">Alkane 1-monooxygenase</fullName>
    </submittedName>
</protein>
<reference evidence="14" key="1">
    <citation type="journal article" date="2014" name="Int. J. Syst. Evol. Microbiol.">
        <title>Complete genome sequence of Corynebacterium casei LMG S-19264T (=DSM 44701T), isolated from a smear-ripened cheese.</title>
        <authorList>
            <consortium name="US DOE Joint Genome Institute (JGI-PGF)"/>
            <person name="Walter F."/>
            <person name="Albersmeier A."/>
            <person name="Kalinowski J."/>
            <person name="Ruckert C."/>
        </authorList>
    </citation>
    <scope>NUCLEOTIDE SEQUENCE</scope>
    <source>
        <strain evidence="14">CGMCC 1.15880</strain>
    </source>
</reference>
<evidence type="ECO:0000256" key="10">
    <source>
        <dbReference type="ARBA" id="ARBA00023033"/>
    </source>
</evidence>
<dbReference type="GO" id="GO:0004497">
    <property type="term" value="F:monooxygenase activity"/>
    <property type="evidence" value="ECO:0007669"/>
    <property type="project" value="UniProtKB-KW"/>
</dbReference>
<evidence type="ECO:0000256" key="1">
    <source>
        <dbReference type="ARBA" id="ARBA00004429"/>
    </source>
</evidence>
<dbReference type="PANTHER" id="PTHR38674:SF1">
    <property type="entry name" value="ALKANE 1-MONOOXYGENASE 1"/>
    <property type="match status" value="1"/>
</dbReference>
<comment type="caution">
    <text evidence="14">The sequence shown here is derived from an EMBL/GenBank/DDBJ whole genome shotgun (WGS) entry which is preliminary data.</text>
</comment>
<name>A0A916QWZ1_9RHOB</name>
<evidence type="ECO:0000313" key="14">
    <source>
        <dbReference type="EMBL" id="GGA17678.1"/>
    </source>
</evidence>
<keyword evidence="15" id="KW-1185">Reference proteome</keyword>
<organism evidence="14 15">
    <name type="scientific">Neptunicoccus cionae</name>
    <dbReference type="NCBI Taxonomy" id="2035344"/>
    <lineage>
        <taxon>Bacteria</taxon>
        <taxon>Pseudomonadati</taxon>
        <taxon>Pseudomonadota</taxon>
        <taxon>Alphaproteobacteria</taxon>
        <taxon>Rhodobacterales</taxon>
        <taxon>Paracoccaceae</taxon>
        <taxon>Neptunicoccus</taxon>
    </lineage>
</organism>
<keyword evidence="4" id="KW-0997">Cell inner membrane</keyword>
<keyword evidence="6" id="KW-0479">Metal-binding</keyword>
<dbReference type="Pfam" id="PF00487">
    <property type="entry name" value="FA_desaturase"/>
    <property type="match status" value="1"/>
</dbReference>
<gene>
    <name evidence="14" type="ORF">GCM10011498_17860</name>
</gene>
<keyword evidence="3" id="KW-1003">Cell membrane</keyword>
<evidence type="ECO:0000256" key="2">
    <source>
        <dbReference type="ARBA" id="ARBA00010823"/>
    </source>
</evidence>
<dbReference type="CDD" id="cd03512">
    <property type="entry name" value="Alkane-hydroxylase"/>
    <property type="match status" value="1"/>
</dbReference>
<dbReference type="RefSeq" id="WP_188673584.1">
    <property type="nucleotide sequence ID" value="NZ_BMKA01000002.1"/>
</dbReference>
<evidence type="ECO:0000256" key="3">
    <source>
        <dbReference type="ARBA" id="ARBA00022475"/>
    </source>
</evidence>
<evidence type="ECO:0000256" key="4">
    <source>
        <dbReference type="ARBA" id="ARBA00022519"/>
    </source>
</evidence>
<comment type="subcellular location">
    <subcellularLocation>
        <location evidence="1">Cell inner membrane</location>
        <topology evidence="1">Multi-pass membrane protein</topology>
    </subcellularLocation>
</comment>
<comment type="similarity">
    <text evidence="2">Belongs to the fatty acid desaturase type 1 family. AlkB subfamily.</text>
</comment>
<feature type="transmembrane region" description="Helical" evidence="12">
    <location>
        <begin position="227"/>
        <end position="252"/>
    </location>
</feature>
<evidence type="ECO:0000256" key="6">
    <source>
        <dbReference type="ARBA" id="ARBA00022723"/>
    </source>
</evidence>
<feature type="transmembrane region" description="Helical" evidence="12">
    <location>
        <begin position="108"/>
        <end position="126"/>
    </location>
</feature>
<dbReference type="InterPro" id="IPR033885">
    <property type="entry name" value="AlkB/XylM"/>
</dbReference>
<dbReference type="GO" id="GO:0006629">
    <property type="term" value="P:lipid metabolic process"/>
    <property type="evidence" value="ECO:0007669"/>
    <property type="project" value="InterPro"/>
</dbReference>
<keyword evidence="11 12" id="KW-0472">Membrane</keyword>
<dbReference type="GO" id="GO:0046872">
    <property type="term" value="F:metal ion binding"/>
    <property type="evidence" value="ECO:0007669"/>
    <property type="project" value="UniProtKB-KW"/>
</dbReference>
<evidence type="ECO:0000256" key="11">
    <source>
        <dbReference type="ARBA" id="ARBA00023136"/>
    </source>
</evidence>
<dbReference type="PANTHER" id="PTHR38674">
    <property type="entry name" value="ALKANE 1-MONOOXYGENASE 1"/>
    <property type="match status" value="1"/>
</dbReference>
<proteinExistence type="inferred from homology"/>
<dbReference type="Proteomes" id="UP000628017">
    <property type="component" value="Unassembled WGS sequence"/>
</dbReference>